<comment type="caution">
    <text evidence="3">The sequence shown here is derived from an EMBL/GenBank/DDBJ whole genome shotgun (WGS) entry which is preliminary data.</text>
</comment>
<dbReference type="STRING" id="907931.GCA_000165675_01008"/>
<dbReference type="InterPro" id="IPR020568">
    <property type="entry name" value="Ribosomal_Su5_D2-typ_SF"/>
</dbReference>
<dbReference type="InterPro" id="IPR014721">
    <property type="entry name" value="Ribsml_uS5_D2-typ_fold_subgr"/>
</dbReference>
<reference evidence="3 4" key="1">
    <citation type="journal article" date="2019" name="Appl. Microbiol. Biotechnol.">
        <title>Uncovering carbohydrate metabolism through a genotype-phenotype association study of 56 lactic acid bacteria genomes.</title>
        <authorList>
            <person name="Buron-Moles G."/>
            <person name="Chailyan A."/>
            <person name="Dolejs I."/>
            <person name="Forster J."/>
            <person name="Miks M.H."/>
        </authorList>
    </citation>
    <scope>NUCLEOTIDE SEQUENCE [LARGE SCALE GENOMIC DNA]</scope>
    <source>
        <strain evidence="3 4">ATCC 700006</strain>
    </source>
</reference>
<dbReference type="SUPFAM" id="SSF54211">
    <property type="entry name" value="Ribosomal protein S5 domain 2-like"/>
    <property type="match status" value="1"/>
</dbReference>
<accession>A0A4R5N866</accession>
<dbReference type="GO" id="GO:0005524">
    <property type="term" value="F:ATP binding"/>
    <property type="evidence" value="ECO:0007669"/>
    <property type="project" value="InterPro"/>
</dbReference>
<keyword evidence="1" id="KW-0720">Serine protease</keyword>
<feature type="active site" evidence="1">
    <location>
        <position position="90"/>
    </location>
</feature>
<dbReference type="InterPro" id="IPR008269">
    <property type="entry name" value="Lon_proteolytic"/>
</dbReference>
<dbReference type="PROSITE" id="PS51786">
    <property type="entry name" value="LON_PROTEOLYTIC"/>
    <property type="match status" value="1"/>
</dbReference>
<dbReference type="Pfam" id="PF05362">
    <property type="entry name" value="Lon_C"/>
    <property type="match status" value="1"/>
</dbReference>
<dbReference type="PANTHER" id="PTHR10046">
    <property type="entry name" value="ATP DEPENDENT LON PROTEASE FAMILY MEMBER"/>
    <property type="match status" value="1"/>
</dbReference>
<keyword evidence="1" id="KW-0645">Protease</keyword>
<dbReference type="Gene3D" id="3.30.230.10">
    <property type="match status" value="1"/>
</dbReference>
<comment type="similarity">
    <text evidence="1">Belongs to the peptidase S16 family.</text>
</comment>
<dbReference type="GO" id="GO:0030163">
    <property type="term" value="P:protein catabolic process"/>
    <property type="evidence" value="ECO:0007669"/>
    <property type="project" value="InterPro"/>
</dbReference>
<evidence type="ECO:0000313" key="4">
    <source>
        <dbReference type="Proteomes" id="UP000295681"/>
    </source>
</evidence>
<dbReference type="Proteomes" id="UP000295681">
    <property type="component" value="Unassembled WGS sequence"/>
</dbReference>
<gene>
    <name evidence="3" type="ORF">C5L23_000343</name>
</gene>
<keyword evidence="1" id="KW-0378">Hydrolase</keyword>
<name>A0A4R5N866_9LACO</name>
<proteinExistence type="inferred from homology"/>
<evidence type="ECO:0000256" key="1">
    <source>
        <dbReference type="PROSITE-ProRule" id="PRU01122"/>
    </source>
</evidence>
<comment type="catalytic activity">
    <reaction evidence="1">
        <text>Hydrolysis of proteins in presence of ATP.</text>
        <dbReference type="EC" id="3.4.21.53"/>
    </reaction>
</comment>
<dbReference type="GO" id="GO:0004252">
    <property type="term" value="F:serine-type endopeptidase activity"/>
    <property type="evidence" value="ECO:0007669"/>
    <property type="project" value="UniProtKB-UniRule"/>
</dbReference>
<dbReference type="EC" id="3.4.21.53" evidence="1"/>
<dbReference type="InterPro" id="IPR027065">
    <property type="entry name" value="Lon_Prtase"/>
</dbReference>
<evidence type="ECO:0000259" key="2">
    <source>
        <dbReference type="PROSITE" id="PS51786"/>
    </source>
</evidence>
<feature type="active site" evidence="1">
    <location>
        <position position="45"/>
    </location>
</feature>
<dbReference type="EMBL" id="PUFI01000014">
    <property type="protein sequence ID" value="TDG68037.1"/>
    <property type="molecule type" value="Genomic_DNA"/>
</dbReference>
<protein>
    <recommendedName>
        <fullName evidence="1">endopeptidase La</fullName>
        <ecNumber evidence="1">3.4.21.53</ecNumber>
    </recommendedName>
</protein>
<dbReference type="AlphaFoldDB" id="A0A4R5N866"/>
<organism evidence="3 4">
    <name type="scientific">Leuconostoc fallax</name>
    <dbReference type="NCBI Taxonomy" id="1251"/>
    <lineage>
        <taxon>Bacteria</taxon>
        <taxon>Bacillati</taxon>
        <taxon>Bacillota</taxon>
        <taxon>Bacilli</taxon>
        <taxon>Lactobacillales</taxon>
        <taxon>Lactobacillaceae</taxon>
        <taxon>Leuconostoc</taxon>
    </lineage>
</organism>
<evidence type="ECO:0000313" key="3">
    <source>
        <dbReference type="EMBL" id="TDG68037.1"/>
    </source>
</evidence>
<sequence>MKLPGTKTKEFPNGRTGIGIVLTDNVSIKTVPSVKVDAGQIGGPSGGLMFSLQIYDQLTNQNLRKGRNISGSGTISSEGYVGEIGGIDKKVIAANAAGSKVFFAPYIKPSRALLKLEEQHKTNYMLARDTAKKYAPNMKVVPVETFQDALNYLKTGKVIQTTDKVQ</sequence>
<keyword evidence="4" id="KW-1185">Reference proteome</keyword>
<dbReference type="GO" id="GO:0006508">
    <property type="term" value="P:proteolysis"/>
    <property type="evidence" value="ECO:0007669"/>
    <property type="project" value="UniProtKB-KW"/>
</dbReference>
<dbReference type="GO" id="GO:0004176">
    <property type="term" value="F:ATP-dependent peptidase activity"/>
    <property type="evidence" value="ECO:0007669"/>
    <property type="project" value="UniProtKB-UniRule"/>
</dbReference>
<feature type="domain" description="Lon proteolytic" evidence="2">
    <location>
        <begin position="1"/>
        <end position="156"/>
    </location>
</feature>